<dbReference type="SUPFAM" id="SSF103190">
    <property type="entry name" value="Sensory domain-like"/>
    <property type="match status" value="2"/>
</dbReference>
<reference evidence="8 9" key="1">
    <citation type="submission" date="2021-01" db="EMBL/GenBank/DDBJ databases">
        <title>Identification of strong promoters based on the transcriptome of Brevibacillus choshinensis.</title>
        <authorList>
            <person name="Yao D."/>
            <person name="Zhang K."/>
            <person name="Wu J."/>
        </authorList>
    </citation>
    <scope>NUCLEOTIDE SEQUENCE [LARGE SCALE GENOMIC DNA]</scope>
    <source>
        <strain evidence="8 9">HPD31-SP3</strain>
    </source>
</reference>
<dbReference type="Pfam" id="PF02743">
    <property type="entry name" value="dCache_1"/>
    <property type="match status" value="1"/>
</dbReference>
<dbReference type="CDD" id="cd12912">
    <property type="entry name" value="PDC2_MCP_like"/>
    <property type="match status" value="1"/>
</dbReference>
<evidence type="ECO:0000256" key="3">
    <source>
        <dbReference type="ARBA" id="ARBA00022692"/>
    </source>
</evidence>
<comment type="subcellular location">
    <subcellularLocation>
        <location evidence="1">Cell membrane</location>
        <topology evidence="1">Multi-pass membrane protein</topology>
    </subcellularLocation>
</comment>
<evidence type="ECO:0000259" key="7">
    <source>
        <dbReference type="PROSITE" id="PS50887"/>
    </source>
</evidence>
<keyword evidence="5 6" id="KW-0472">Membrane</keyword>
<evidence type="ECO:0000256" key="1">
    <source>
        <dbReference type="ARBA" id="ARBA00004651"/>
    </source>
</evidence>
<evidence type="ECO:0000256" key="6">
    <source>
        <dbReference type="SAM" id="Phobius"/>
    </source>
</evidence>
<evidence type="ECO:0000256" key="4">
    <source>
        <dbReference type="ARBA" id="ARBA00022989"/>
    </source>
</evidence>
<dbReference type="Gene3D" id="3.30.450.20">
    <property type="entry name" value="PAS domain"/>
    <property type="match status" value="2"/>
</dbReference>
<dbReference type="InterPro" id="IPR050469">
    <property type="entry name" value="Diguanylate_Cyclase"/>
</dbReference>
<dbReference type="SMART" id="SM00267">
    <property type="entry name" value="GGDEF"/>
    <property type="match status" value="1"/>
</dbReference>
<dbReference type="NCBIfam" id="TIGR00254">
    <property type="entry name" value="GGDEF"/>
    <property type="match status" value="1"/>
</dbReference>
<dbReference type="InterPro" id="IPR029151">
    <property type="entry name" value="Sensor-like_sf"/>
</dbReference>
<feature type="transmembrane region" description="Helical" evidence="6">
    <location>
        <begin position="255"/>
        <end position="277"/>
    </location>
</feature>
<evidence type="ECO:0000256" key="2">
    <source>
        <dbReference type="ARBA" id="ARBA00022475"/>
    </source>
</evidence>
<name>A0ABX7FXL6_BRECH</name>
<protein>
    <submittedName>
        <fullName evidence="8">GGDEF domain-containing protein</fullName>
    </submittedName>
</protein>
<dbReference type="InterPro" id="IPR029787">
    <property type="entry name" value="Nucleotide_cyclase"/>
</dbReference>
<dbReference type="Proteomes" id="UP000596248">
    <property type="component" value="Chromosome"/>
</dbReference>
<gene>
    <name evidence="8" type="ORF">JNE38_12140</name>
</gene>
<dbReference type="CDD" id="cd18773">
    <property type="entry name" value="PDC1_HK_sensor"/>
    <property type="match status" value="1"/>
</dbReference>
<keyword evidence="4 6" id="KW-1133">Transmembrane helix</keyword>
<keyword evidence="3 6" id="KW-0812">Transmembrane</keyword>
<proteinExistence type="predicted"/>
<sequence length="493" mass="54870">MASYQSKKKSLIDTTLTLNYSSAVKMSQTIDSLFISMQNSLRYSASILTNMNAMPAEEISSTLELLRNSSNYFNSIALVDETGLIRSVSPKSLGTGGKHIVTEEARAALTLKKPYVSRPYISTASGRLMVFMSEPIYDHNGMYRGYIGGSLYLQEKNVMNMIFANNPLDELGSYFYIVGSNGHVLFHRDKNRIGEDISENQVVKKLLQHRNGREESVNLRGEELLAGYVNVPANGWGVVVVSPIRVITEQLNAQILAILLYTLTPFALLMLVVILLARRLAQPFVSLANLVGKIGTEKVELPEGGRHWNREANLLTDAIRYAVREIAKQTDQLTLEAMTDPLTGLTNRRTLEAIMQKWLEEETSFSIIMMDIDRFKSINDTYGHQAGDDVLKHFANIIASSIRPGDVCCRYGGEEFIALIPHASSREAYWVAERIRNTLEQRSNPVGKTITVSLGISHCPTHSTSAEALIQLADQALYRAKNSGRNQTITADN</sequence>
<dbReference type="InterPro" id="IPR043128">
    <property type="entry name" value="Rev_trsase/Diguanyl_cyclase"/>
</dbReference>
<dbReference type="Pfam" id="PF00990">
    <property type="entry name" value="GGDEF"/>
    <property type="match status" value="1"/>
</dbReference>
<dbReference type="EMBL" id="CP069127">
    <property type="protein sequence ID" value="QRG70557.1"/>
    <property type="molecule type" value="Genomic_DNA"/>
</dbReference>
<accession>A0ABX7FXL6</accession>
<keyword evidence="9" id="KW-1185">Reference proteome</keyword>
<organism evidence="8 9">
    <name type="scientific">Brevibacillus choshinensis</name>
    <dbReference type="NCBI Taxonomy" id="54911"/>
    <lineage>
        <taxon>Bacteria</taxon>
        <taxon>Bacillati</taxon>
        <taxon>Bacillota</taxon>
        <taxon>Bacilli</taxon>
        <taxon>Bacillales</taxon>
        <taxon>Paenibacillaceae</taxon>
        <taxon>Brevibacillus</taxon>
    </lineage>
</organism>
<evidence type="ECO:0000313" key="8">
    <source>
        <dbReference type="EMBL" id="QRG70557.1"/>
    </source>
</evidence>
<keyword evidence="2" id="KW-1003">Cell membrane</keyword>
<evidence type="ECO:0000256" key="5">
    <source>
        <dbReference type="ARBA" id="ARBA00023136"/>
    </source>
</evidence>
<dbReference type="InterPro" id="IPR000160">
    <property type="entry name" value="GGDEF_dom"/>
</dbReference>
<dbReference type="CDD" id="cd01949">
    <property type="entry name" value="GGDEF"/>
    <property type="match status" value="1"/>
</dbReference>
<dbReference type="InterPro" id="IPR033479">
    <property type="entry name" value="dCache_1"/>
</dbReference>
<dbReference type="PROSITE" id="PS50887">
    <property type="entry name" value="GGDEF"/>
    <property type="match status" value="1"/>
</dbReference>
<dbReference type="SUPFAM" id="SSF55073">
    <property type="entry name" value="Nucleotide cyclase"/>
    <property type="match status" value="1"/>
</dbReference>
<feature type="domain" description="GGDEF" evidence="7">
    <location>
        <begin position="363"/>
        <end position="493"/>
    </location>
</feature>
<dbReference type="PANTHER" id="PTHR45138">
    <property type="entry name" value="REGULATORY COMPONENTS OF SENSORY TRANSDUCTION SYSTEM"/>
    <property type="match status" value="1"/>
</dbReference>
<evidence type="ECO:0000313" key="9">
    <source>
        <dbReference type="Proteomes" id="UP000596248"/>
    </source>
</evidence>
<dbReference type="Gene3D" id="3.30.70.270">
    <property type="match status" value="1"/>
</dbReference>
<dbReference type="PANTHER" id="PTHR45138:SF9">
    <property type="entry name" value="DIGUANYLATE CYCLASE DGCM-RELATED"/>
    <property type="match status" value="1"/>
</dbReference>